<evidence type="ECO:0000313" key="2">
    <source>
        <dbReference type="EMBL" id="OFC61713.1"/>
    </source>
</evidence>
<accession>A0A1E7YYX5</accession>
<gene>
    <name evidence="2" type="ORF">BAE30_04140</name>
</gene>
<proteinExistence type="predicted"/>
<organism evidence="2 3">
    <name type="scientific">Acidithiobacillus caldus</name>
    <dbReference type="NCBI Taxonomy" id="33059"/>
    <lineage>
        <taxon>Bacteria</taxon>
        <taxon>Pseudomonadati</taxon>
        <taxon>Pseudomonadota</taxon>
        <taxon>Acidithiobacillia</taxon>
        <taxon>Acidithiobacillales</taxon>
        <taxon>Acidithiobacillaceae</taxon>
        <taxon>Acidithiobacillus</taxon>
    </lineage>
</organism>
<evidence type="ECO:0000313" key="3">
    <source>
        <dbReference type="Proteomes" id="UP000175707"/>
    </source>
</evidence>
<dbReference type="AlphaFoldDB" id="A0A1E7YYX5"/>
<dbReference type="Proteomes" id="UP000175707">
    <property type="component" value="Unassembled WGS sequence"/>
</dbReference>
<evidence type="ECO:0000256" key="1">
    <source>
        <dbReference type="SAM" id="MobiDB-lite"/>
    </source>
</evidence>
<comment type="caution">
    <text evidence="2">The sequence shown here is derived from an EMBL/GenBank/DDBJ whole genome shotgun (WGS) entry which is preliminary data.</text>
</comment>
<reference evidence="2 3" key="1">
    <citation type="submission" date="2016-06" db="EMBL/GenBank/DDBJ databases">
        <title>Gene turnover analysis identifies the evolutionary adaptation of the extremophile Acidithiobacillus caldus.</title>
        <authorList>
            <person name="Zhang X."/>
        </authorList>
    </citation>
    <scope>NUCLEOTIDE SEQUENCE [LARGE SCALE GENOMIC DNA]</scope>
    <source>
        <strain evidence="2 3">S1</strain>
    </source>
</reference>
<evidence type="ECO:0008006" key="4">
    <source>
        <dbReference type="Google" id="ProtNLM"/>
    </source>
</evidence>
<name>A0A1E7YYX5_9PROT</name>
<dbReference type="EMBL" id="LZYH01000343">
    <property type="protein sequence ID" value="OFC61713.1"/>
    <property type="molecule type" value="Genomic_DNA"/>
</dbReference>
<protein>
    <recommendedName>
        <fullName evidence="4">WGR domain-containing protein</fullName>
    </recommendedName>
</protein>
<feature type="compositionally biased region" description="Basic and acidic residues" evidence="1">
    <location>
        <begin position="10"/>
        <end position="25"/>
    </location>
</feature>
<feature type="region of interest" description="Disordered" evidence="1">
    <location>
        <begin position="1"/>
        <end position="35"/>
    </location>
</feature>
<sequence>MAAKVKPSQGRRDNHLSLVVHNRDGRKPKKTAQQRKAEAIEAVCLILTGTDAKSRGQAFWNHPSGRTYRIDLDWDLFGNYLMTRHWGSKGTRLGGQRTTVYGRRGEIDWDTLQYDLLKLCIVRDRHGYELDVERIPLPEEDEDFDALYGEDQLCPEDRASIAEMIGCSVEDLFGPTGTEKK</sequence>